<dbReference type="NCBIfam" id="TIGR01446">
    <property type="entry name" value="DnaD_dom"/>
    <property type="match status" value="1"/>
</dbReference>
<proteinExistence type="inferred from homology"/>
<evidence type="ECO:0000256" key="2">
    <source>
        <dbReference type="SAM" id="MobiDB-lite"/>
    </source>
</evidence>
<evidence type="ECO:0000313" key="5">
    <source>
        <dbReference type="Proteomes" id="UP000535908"/>
    </source>
</evidence>
<evidence type="ECO:0000313" key="4">
    <source>
        <dbReference type="EMBL" id="MBC1935219.1"/>
    </source>
</evidence>
<sequence>MSDSLKIQGIYAQGYGMIAKTVMRDKELSIEAKSIYSYLASFAGAGSTAFPTIELMLGELNISRDRFYKHRKQLVEKGYIKIIQQKGSKGLQMKNVYEIVNNPEPENPQSQNKATDDEPQSSYPESCYPTADNKESDNKDGISNSLIINNLINNNTNNKHKEAAALLDSDNNISSVDDEEKEAAAAETIPIDLNASPINLYEANIGQLSPLQSQSLLMWLEDFKENRMLINYGIYRAGMKGARTYALLESIFKDWQQKNITNLSTAITYEMGGRTGGKQAKLDGGRKKNYDW</sequence>
<dbReference type="RefSeq" id="WP_185525400.1">
    <property type="nucleotide sequence ID" value="NZ_JAARWN010000001.1"/>
</dbReference>
<protein>
    <submittedName>
        <fullName evidence="4">DnaD domain protein</fullName>
    </submittedName>
</protein>
<dbReference type="Gene3D" id="1.10.10.630">
    <property type="entry name" value="DnaD domain-like"/>
    <property type="match status" value="1"/>
</dbReference>
<feature type="domain" description="DnaB/C C-terminal" evidence="3">
    <location>
        <begin position="199"/>
        <end position="270"/>
    </location>
</feature>
<comment type="caution">
    <text evidence="4">The sequence shown here is derived from an EMBL/GenBank/DDBJ whole genome shotgun (WGS) entry which is preliminary data.</text>
</comment>
<dbReference type="SUPFAM" id="SSF158499">
    <property type="entry name" value="DnaD domain-like"/>
    <property type="match status" value="1"/>
</dbReference>
<organism evidence="4 5">
    <name type="scientific">Listeria grandensis</name>
    <dbReference type="NCBI Taxonomy" id="1494963"/>
    <lineage>
        <taxon>Bacteria</taxon>
        <taxon>Bacillati</taxon>
        <taxon>Bacillota</taxon>
        <taxon>Bacilli</taxon>
        <taxon>Bacillales</taxon>
        <taxon>Listeriaceae</taxon>
        <taxon>Listeria</taxon>
    </lineage>
</organism>
<reference evidence="4 5" key="1">
    <citation type="submission" date="2020-03" db="EMBL/GenBank/DDBJ databases">
        <title>Soil Listeria distribution.</title>
        <authorList>
            <person name="Liao J."/>
            <person name="Wiedmann M."/>
        </authorList>
    </citation>
    <scope>NUCLEOTIDE SEQUENCE [LARGE SCALE GENOMIC DNA]</scope>
    <source>
        <strain evidence="4 5">FSL L7-0741</strain>
    </source>
</reference>
<feature type="region of interest" description="Disordered" evidence="2">
    <location>
        <begin position="101"/>
        <end position="139"/>
    </location>
</feature>
<dbReference type="PANTHER" id="PTHR37293">
    <property type="entry name" value="PHAGE REPLICATION PROTEIN-RELATED"/>
    <property type="match status" value="1"/>
</dbReference>
<dbReference type="InterPro" id="IPR006343">
    <property type="entry name" value="DnaB/C_C"/>
</dbReference>
<dbReference type="AlphaFoldDB" id="A0A7X0Y1M9"/>
<dbReference type="Pfam" id="PF13730">
    <property type="entry name" value="HTH_36"/>
    <property type="match status" value="1"/>
</dbReference>
<evidence type="ECO:0000259" key="3">
    <source>
        <dbReference type="Pfam" id="PF07261"/>
    </source>
</evidence>
<name>A0A7X0Y1M9_9LIST</name>
<accession>A0A7X0Y1M9</accession>
<dbReference type="InterPro" id="IPR036388">
    <property type="entry name" value="WH-like_DNA-bd_sf"/>
</dbReference>
<dbReference type="InterPro" id="IPR034829">
    <property type="entry name" value="DnaD-like_sf"/>
</dbReference>
<dbReference type="PANTHER" id="PTHR37293:SF5">
    <property type="entry name" value="DNA REPLICATION PROTEIN"/>
    <property type="match status" value="1"/>
</dbReference>
<comment type="similarity">
    <text evidence="1">Belongs to the DnaB/DnaD family.</text>
</comment>
<dbReference type="Pfam" id="PF07261">
    <property type="entry name" value="DnaB_2"/>
    <property type="match status" value="1"/>
</dbReference>
<dbReference type="InterPro" id="IPR053162">
    <property type="entry name" value="DnaD"/>
</dbReference>
<evidence type="ECO:0000256" key="1">
    <source>
        <dbReference type="ARBA" id="ARBA00093462"/>
    </source>
</evidence>
<gene>
    <name evidence="4" type="ORF">HCA69_02500</name>
</gene>
<dbReference type="Proteomes" id="UP000535908">
    <property type="component" value="Unassembled WGS sequence"/>
</dbReference>
<dbReference type="Gene3D" id="1.10.10.10">
    <property type="entry name" value="Winged helix-like DNA-binding domain superfamily/Winged helix DNA-binding domain"/>
    <property type="match status" value="1"/>
</dbReference>
<dbReference type="EMBL" id="JAARWN010000001">
    <property type="protein sequence ID" value="MBC1935219.1"/>
    <property type="molecule type" value="Genomic_DNA"/>
</dbReference>